<dbReference type="eggNOG" id="ENOG502S6TD">
    <property type="taxonomic scope" value="Eukaryota"/>
</dbReference>
<feature type="signal peptide" evidence="11">
    <location>
        <begin position="1"/>
        <end position="18"/>
    </location>
</feature>
<dbReference type="EMBL" id="GL876979">
    <property type="protein sequence ID" value="KLU92274.1"/>
    <property type="molecule type" value="Genomic_DNA"/>
</dbReference>
<dbReference type="PANTHER" id="PTHR28285">
    <property type="entry name" value="PROTEIN BIG1"/>
    <property type="match status" value="1"/>
</dbReference>
<dbReference type="VEuPathDB" id="FungiDB:MAPG_11220"/>
<dbReference type="EnsemblFungi" id="MAPG_11220T0">
    <property type="protein sequence ID" value="MAPG_11220T0"/>
    <property type="gene ID" value="MAPG_11220"/>
</dbReference>
<dbReference type="Pfam" id="PF20520">
    <property type="entry name" value="Ac45-VOA1_TM"/>
    <property type="match status" value="1"/>
</dbReference>
<dbReference type="GO" id="GO:0009272">
    <property type="term" value="P:fungal-type cell wall biogenesis"/>
    <property type="evidence" value="ECO:0007669"/>
    <property type="project" value="TreeGrafter"/>
</dbReference>
<feature type="domain" description="V-type proton ATPase subunit S1/VOA1 transmembrane" evidence="12">
    <location>
        <begin position="233"/>
        <end position="272"/>
    </location>
</feature>
<comment type="similarity">
    <text evidence="2">Belongs to the BIG1 family.</text>
</comment>
<evidence type="ECO:0000313" key="15">
    <source>
        <dbReference type="Proteomes" id="UP000011715"/>
    </source>
</evidence>
<dbReference type="EMBL" id="ADBL01002761">
    <property type="status" value="NOT_ANNOTATED_CDS"/>
    <property type="molecule type" value="Genomic_DNA"/>
</dbReference>
<dbReference type="GO" id="GO:0071555">
    <property type="term" value="P:cell wall organization"/>
    <property type="evidence" value="ECO:0007669"/>
    <property type="project" value="UniProtKB-KW"/>
</dbReference>
<evidence type="ECO:0000256" key="9">
    <source>
        <dbReference type="ARBA" id="ARBA00023316"/>
    </source>
</evidence>
<feature type="chain" id="PRO_5009386045" description="Protein BIG1" evidence="11">
    <location>
        <begin position="19"/>
        <end position="283"/>
    </location>
</feature>
<evidence type="ECO:0000313" key="14">
    <source>
        <dbReference type="EnsemblFungi" id="MAPG_11220T0"/>
    </source>
</evidence>
<evidence type="ECO:0000313" key="13">
    <source>
        <dbReference type="EMBL" id="KLU92274.1"/>
    </source>
</evidence>
<evidence type="ECO:0000256" key="3">
    <source>
        <dbReference type="ARBA" id="ARBA00022089"/>
    </source>
</evidence>
<feature type="transmembrane region" description="Helical" evidence="10">
    <location>
        <begin position="234"/>
        <end position="257"/>
    </location>
</feature>
<dbReference type="GO" id="GO:0005789">
    <property type="term" value="C:endoplasmic reticulum membrane"/>
    <property type="evidence" value="ECO:0007669"/>
    <property type="project" value="UniProtKB-SubCell"/>
</dbReference>
<dbReference type="InterPro" id="IPR046756">
    <property type="entry name" value="VAS1/VOA1_TM"/>
</dbReference>
<reference evidence="14" key="4">
    <citation type="journal article" date="2015" name="G3 (Bethesda)">
        <title>Genome sequences of three phytopathogenic species of the Magnaporthaceae family of fungi.</title>
        <authorList>
            <person name="Okagaki L.H."/>
            <person name="Nunes C.C."/>
            <person name="Sailsbery J."/>
            <person name="Clay B."/>
            <person name="Brown D."/>
            <person name="John T."/>
            <person name="Oh Y."/>
            <person name="Young N."/>
            <person name="Fitzgerald M."/>
            <person name="Haas B.J."/>
            <person name="Zeng Q."/>
            <person name="Young S."/>
            <person name="Adiconis X."/>
            <person name="Fan L."/>
            <person name="Levin J.Z."/>
            <person name="Mitchell T.K."/>
            <person name="Okubara P.A."/>
            <person name="Farman M.L."/>
            <person name="Kohn L.M."/>
            <person name="Birren B."/>
            <person name="Ma L.-J."/>
            <person name="Dean R.A."/>
        </authorList>
    </citation>
    <scope>NUCLEOTIDE SEQUENCE</scope>
    <source>
        <strain evidence="14">ATCC 64411 / 73-15</strain>
    </source>
</reference>
<evidence type="ECO:0000256" key="10">
    <source>
        <dbReference type="SAM" id="Phobius"/>
    </source>
</evidence>
<organism evidence="14 15">
    <name type="scientific">Magnaporthiopsis poae (strain ATCC 64411 / 73-15)</name>
    <name type="common">Kentucky bluegrass fungus</name>
    <name type="synonym">Magnaporthe poae</name>
    <dbReference type="NCBI Taxonomy" id="644358"/>
    <lineage>
        <taxon>Eukaryota</taxon>
        <taxon>Fungi</taxon>
        <taxon>Dikarya</taxon>
        <taxon>Ascomycota</taxon>
        <taxon>Pezizomycotina</taxon>
        <taxon>Sordariomycetes</taxon>
        <taxon>Sordariomycetidae</taxon>
        <taxon>Magnaporthales</taxon>
        <taxon>Magnaporthaceae</taxon>
        <taxon>Magnaporthiopsis</taxon>
    </lineage>
</organism>
<reference evidence="13" key="1">
    <citation type="submission" date="2010-05" db="EMBL/GenBank/DDBJ databases">
        <title>The Genome Sequence of Magnaporthe poae strain ATCC 64411.</title>
        <authorList>
            <consortium name="The Broad Institute Genome Sequencing Platform"/>
            <consortium name="Broad Institute Genome Sequencing Center for Infectious Disease"/>
            <person name="Ma L.-J."/>
            <person name="Dead R."/>
            <person name="Young S."/>
            <person name="Zeng Q."/>
            <person name="Koehrsen M."/>
            <person name="Alvarado L."/>
            <person name="Berlin A."/>
            <person name="Chapman S.B."/>
            <person name="Chen Z."/>
            <person name="Freedman E."/>
            <person name="Gellesch M."/>
            <person name="Goldberg J."/>
            <person name="Griggs A."/>
            <person name="Gujja S."/>
            <person name="Heilman E.R."/>
            <person name="Heiman D."/>
            <person name="Hepburn T."/>
            <person name="Howarth C."/>
            <person name="Jen D."/>
            <person name="Larson L."/>
            <person name="Mehta T."/>
            <person name="Neiman D."/>
            <person name="Pearson M."/>
            <person name="Roberts A."/>
            <person name="Saif S."/>
            <person name="Shea T."/>
            <person name="Shenoy N."/>
            <person name="Sisk P."/>
            <person name="Stolte C."/>
            <person name="Sykes S."/>
            <person name="Walk T."/>
            <person name="White J."/>
            <person name="Yandava C."/>
            <person name="Haas B."/>
            <person name="Nusbaum C."/>
            <person name="Birren B."/>
        </authorList>
    </citation>
    <scope>NUCLEOTIDE SEQUENCE</scope>
    <source>
        <strain evidence="13">ATCC 64411</strain>
    </source>
</reference>
<reference evidence="14" key="5">
    <citation type="submission" date="2015-06" db="UniProtKB">
        <authorList>
            <consortium name="EnsemblFungi"/>
        </authorList>
    </citation>
    <scope>IDENTIFICATION</scope>
    <source>
        <strain evidence="14">ATCC 64411</strain>
    </source>
</reference>
<evidence type="ECO:0000256" key="11">
    <source>
        <dbReference type="SAM" id="SignalP"/>
    </source>
</evidence>
<evidence type="ECO:0000256" key="1">
    <source>
        <dbReference type="ARBA" id="ARBA00004115"/>
    </source>
</evidence>
<keyword evidence="6" id="KW-0256">Endoplasmic reticulum</keyword>
<dbReference type="PANTHER" id="PTHR28285:SF1">
    <property type="entry name" value="PROTEIN BIG1"/>
    <property type="match status" value="1"/>
</dbReference>
<keyword evidence="9" id="KW-0961">Cell wall biogenesis/degradation</keyword>
<evidence type="ECO:0000256" key="6">
    <source>
        <dbReference type="ARBA" id="ARBA00022824"/>
    </source>
</evidence>
<sequence>MHLSLGASLLALASSARAFSDSSPFVFMSTVDIERPSFVNGNQLQSSSQVLRSAKAMLDACPTNRYLLISQPNVHASDLRCTSEDIKCQRAPNLLRNAPMARLSVSEVVGSLTFDDFSRHIQAACLQKGKQARVVEHTLRELPSSRGADERAAVLEENDRELGKILDNAEGEGDYTAIYFSNPNKFRPYEAEFEEPVHMELRRQSVPPLILARAAGGNSTHRPAPTGLFQKYQFFTPGVFMGFVAMIIIVSILYVALMALGSLQVPYGAFEKDMDPAAQKKHN</sequence>
<dbReference type="InterPro" id="IPR037654">
    <property type="entry name" value="Big1"/>
</dbReference>
<keyword evidence="7 10" id="KW-1133">Transmembrane helix</keyword>
<evidence type="ECO:0000256" key="2">
    <source>
        <dbReference type="ARBA" id="ARBA00008203"/>
    </source>
</evidence>
<evidence type="ECO:0000256" key="4">
    <source>
        <dbReference type="ARBA" id="ARBA00022692"/>
    </source>
</evidence>
<keyword evidence="15" id="KW-1185">Reference proteome</keyword>
<reference evidence="13" key="3">
    <citation type="submission" date="2011-03" db="EMBL/GenBank/DDBJ databases">
        <title>Annotation of Magnaporthe poae ATCC 64411.</title>
        <authorList>
            <person name="Ma L.-J."/>
            <person name="Dead R."/>
            <person name="Young S.K."/>
            <person name="Zeng Q."/>
            <person name="Gargeya S."/>
            <person name="Fitzgerald M."/>
            <person name="Haas B."/>
            <person name="Abouelleil A."/>
            <person name="Alvarado L."/>
            <person name="Arachchi H.M."/>
            <person name="Berlin A."/>
            <person name="Brown A."/>
            <person name="Chapman S.B."/>
            <person name="Chen Z."/>
            <person name="Dunbar C."/>
            <person name="Freedman E."/>
            <person name="Gearin G."/>
            <person name="Gellesch M."/>
            <person name="Goldberg J."/>
            <person name="Griggs A."/>
            <person name="Gujja S."/>
            <person name="Heiman D."/>
            <person name="Howarth C."/>
            <person name="Larson L."/>
            <person name="Lui A."/>
            <person name="MacDonald P.J.P."/>
            <person name="Mehta T."/>
            <person name="Montmayeur A."/>
            <person name="Murphy C."/>
            <person name="Neiman D."/>
            <person name="Pearson M."/>
            <person name="Priest M."/>
            <person name="Roberts A."/>
            <person name="Saif S."/>
            <person name="Shea T."/>
            <person name="Shenoy N."/>
            <person name="Sisk P."/>
            <person name="Stolte C."/>
            <person name="Sykes S."/>
            <person name="Yandava C."/>
            <person name="Wortman J."/>
            <person name="Nusbaum C."/>
            <person name="Birren B."/>
        </authorList>
    </citation>
    <scope>NUCLEOTIDE SEQUENCE</scope>
    <source>
        <strain evidence="13">ATCC 64411</strain>
    </source>
</reference>
<dbReference type="AlphaFoldDB" id="A0A0C4EEP6"/>
<reference evidence="15" key="2">
    <citation type="submission" date="2010-05" db="EMBL/GenBank/DDBJ databases">
        <title>The genome sequence of Magnaporthe poae strain ATCC 64411.</title>
        <authorList>
            <person name="Ma L.-J."/>
            <person name="Dead R."/>
            <person name="Young S."/>
            <person name="Zeng Q."/>
            <person name="Koehrsen M."/>
            <person name="Alvarado L."/>
            <person name="Berlin A."/>
            <person name="Chapman S.B."/>
            <person name="Chen Z."/>
            <person name="Freedman E."/>
            <person name="Gellesch M."/>
            <person name="Goldberg J."/>
            <person name="Griggs A."/>
            <person name="Gujja S."/>
            <person name="Heilman E.R."/>
            <person name="Heiman D."/>
            <person name="Hepburn T."/>
            <person name="Howarth C."/>
            <person name="Jen D."/>
            <person name="Larson L."/>
            <person name="Mehta T."/>
            <person name="Neiman D."/>
            <person name="Pearson M."/>
            <person name="Roberts A."/>
            <person name="Saif S."/>
            <person name="Shea T."/>
            <person name="Shenoy N."/>
            <person name="Sisk P."/>
            <person name="Stolte C."/>
            <person name="Sykes S."/>
            <person name="Walk T."/>
            <person name="White J."/>
            <person name="Yandava C."/>
            <person name="Haas B."/>
            <person name="Nusbaum C."/>
            <person name="Birren B."/>
        </authorList>
    </citation>
    <scope>NUCLEOTIDE SEQUENCE [LARGE SCALE GENOMIC DNA]</scope>
    <source>
        <strain evidence="15">ATCC 64411 / 73-15</strain>
    </source>
</reference>
<evidence type="ECO:0000256" key="8">
    <source>
        <dbReference type="ARBA" id="ARBA00023136"/>
    </source>
</evidence>
<dbReference type="OMA" id="YFTPGIF"/>
<evidence type="ECO:0000259" key="12">
    <source>
        <dbReference type="Pfam" id="PF20520"/>
    </source>
</evidence>
<keyword evidence="5 11" id="KW-0732">Signal</keyword>
<keyword evidence="8 10" id="KW-0472">Membrane</keyword>
<keyword evidence="4 10" id="KW-0812">Transmembrane</keyword>
<proteinExistence type="inferred from homology"/>
<evidence type="ECO:0000256" key="7">
    <source>
        <dbReference type="ARBA" id="ARBA00022989"/>
    </source>
</evidence>
<gene>
    <name evidence="13" type="ORF">MAPG_11220</name>
</gene>
<evidence type="ECO:0000256" key="5">
    <source>
        <dbReference type="ARBA" id="ARBA00022729"/>
    </source>
</evidence>
<dbReference type="STRING" id="644358.A0A0C4EEP6"/>
<dbReference type="GO" id="GO:0006078">
    <property type="term" value="P:(1-&gt;6)-beta-D-glucan biosynthetic process"/>
    <property type="evidence" value="ECO:0007669"/>
    <property type="project" value="TreeGrafter"/>
</dbReference>
<accession>A0A0C4EEP6</accession>
<name>A0A0C4EEP6_MAGP6</name>
<dbReference type="Proteomes" id="UP000011715">
    <property type="component" value="Unassembled WGS sequence"/>
</dbReference>
<comment type="subcellular location">
    <subcellularLocation>
        <location evidence="1">Endoplasmic reticulum membrane</location>
        <topology evidence="1">Single-pass type I membrane protein</topology>
    </subcellularLocation>
</comment>
<protein>
    <recommendedName>
        <fullName evidence="3">Protein BIG1</fullName>
    </recommendedName>
</protein>
<dbReference type="OrthoDB" id="9985059at2759"/>